<evidence type="ECO:0000256" key="8">
    <source>
        <dbReference type="NCBIfam" id="TIGR02209"/>
    </source>
</evidence>
<proteinExistence type="inferred from homology"/>
<keyword evidence="3 7" id="KW-0812">Transmembrane</keyword>
<keyword evidence="2 7" id="KW-0132">Cell division</keyword>
<dbReference type="InterPro" id="IPR007060">
    <property type="entry name" value="FtsL/DivIC"/>
</dbReference>
<comment type="function">
    <text evidence="7">Essential cell division protein.</text>
</comment>
<keyword evidence="4 7" id="KW-1133">Transmembrane helix</keyword>
<dbReference type="Proteomes" id="UP000030588">
    <property type="component" value="Unassembled WGS sequence"/>
</dbReference>
<protein>
    <recommendedName>
        <fullName evidence="7 8">Cell division protein FtsL</fullName>
    </recommendedName>
</protein>
<evidence type="ECO:0000313" key="10">
    <source>
        <dbReference type="EMBL" id="NEY18659.1"/>
    </source>
</evidence>
<keyword evidence="5 7" id="KW-0472">Membrane</keyword>
<evidence type="ECO:0000256" key="1">
    <source>
        <dbReference type="ARBA" id="ARBA00022475"/>
    </source>
</evidence>
<dbReference type="AlphaFoldDB" id="A0A0A6XX23"/>
<dbReference type="GO" id="GO:0032153">
    <property type="term" value="C:cell division site"/>
    <property type="evidence" value="ECO:0007669"/>
    <property type="project" value="UniProtKB-UniRule"/>
</dbReference>
<sequence length="119" mass="13870">MSNLARQPKAYVEPQRKVEIEHQPIKRRSQITLGEKVIACVFVLFICFMAVRIISTEAAIYKVNRNIEDTKQTIQNKNKVIDDLKVQVSDLSRYDRIWKKAKELGLKLDENNVKVVENK</sequence>
<feature type="transmembrane region" description="Helical" evidence="7">
    <location>
        <begin position="37"/>
        <end position="55"/>
    </location>
</feature>
<comment type="subcellular location">
    <subcellularLocation>
        <location evidence="7">Cell membrane</location>
        <topology evidence="7">Single-pass type II membrane protein</topology>
    </subcellularLocation>
    <text evidence="7">Localizes to the division septum where it forms a ring structure.</text>
</comment>
<dbReference type="Proteomes" id="UP000476934">
    <property type="component" value="Unassembled WGS sequence"/>
</dbReference>
<evidence type="ECO:0000256" key="6">
    <source>
        <dbReference type="ARBA" id="ARBA00023306"/>
    </source>
</evidence>
<dbReference type="GO" id="GO:0005886">
    <property type="term" value="C:plasma membrane"/>
    <property type="evidence" value="ECO:0007669"/>
    <property type="project" value="UniProtKB-SubCell"/>
</dbReference>
<accession>A0A0A6XX23</accession>
<reference evidence="10 12" key="3">
    <citation type="submission" date="2020-03" db="EMBL/GenBank/DDBJ databases">
        <title>Bacillus aquiflavi sp. nov., isolated from yellow water of strong flavor Chinese baijiu in Yibin region of China.</title>
        <authorList>
            <person name="Xie J."/>
        </authorList>
    </citation>
    <scope>NUCLEOTIDE SEQUENCE [LARGE SCALE GENOMIC DNA]</scope>
    <source>
        <strain evidence="10 12">Gsoil 114</strain>
    </source>
</reference>
<evidence type="ECO:0000313" key="11">
    <source>
        <dbReference type="Proteomes" id="UP000030588"/>
    </source>
</evidence>
<dbReference type="NCBIfam" id="TIGR02209">
    <property type="entry name" value="ftsL_broad"/>
    <property type="match status" value="1"/>
</dbReference>
<reference evidence="9 11" key="1">
    <citation type="submission" date="2014-10" db="EMBL/GenBank/DDBJ databases">
        <title>Draft genome of phytase producing Bacillus ginsengihumi strain M2.11.</title>
        <authorList>
            <person name="Toymentseva A."/>
            <person name="Boulygina E.A."/>
            <person name="Kazakov S.V."/>
            <person name="Kayumov I."/>
            <person name="Suleimanova A.D."/>
            <person name="Mardanova A.M."/>
            <person name="Maria S.N."/>
            <person name="Sergey M.Y."/>
            <person name="Sharipova M.R."/>
        </authorList>
    </citation>
    <scope>NUCLEOTIDE SEQUENCE [LARGE SCALE GENOMIC DNA]</scope>
    <source>
        <strain evidence="9 11">M2.11</strain>
    </source>
</reference>
<evidence type="ECO:0000313" key="12">
    <source>
        <dbReference type="Proteomes" id="UP000476934"/>
    </source>
</evidence>
<evidence type="ECO:0000256" key="4">
    <source>
        <dbReference type="ARBA" id="ARBA00022989"/>
    </source>
</evidence>
<evidence type="ECO:0000256" key="3">
    <source>
        <dbReference type="ARBA" id="ARBA00022692"/>
    </source>
</evidence>
<evidence type="ECO:0000256" key="2">
    <source>
        <dbReference type="ARBA" id="ARBA00022618"/>
    </source>
</evidence>
<dbReference type="OrthoDB" id="14664at2"/>
<name>A0A0A6XX23_9BACI</name>
<dbReference type="STRING" id="363870.NG54_13855"/>
<dbReference type="EMBL" id="JRUN01000046">
    <property type="protein sequence ID" value="KHD84682.1"/>
    <property type="molecule type" value="Genomic_DNA"/>
</dbReference>
<dbReference type="EMBL" id="JAAIWK010000002">
    <property type="protein sequence ID" value="NEY18659.1"/>
    <property type="molecule type" value="Genomic_DNA"/>
</dbReference>
<keyword evidence="6 7" id="KW-0131">Cell cycle</keyword>
<comment type="similarity">
    <text evidence="7">Belongs to the FtsL family.</text>
</comment>
<reference evidence="10 12" key="2">
    <citation type="submission" date="2020-02" db="EMBL/GenBank/DDBJ databases">
        <authorList>
            <person name="Feng H."/>
        </authorList>
    </citation>
    <scope>NUCLEOTIDE SEQUENCE [LARGE SCALE GENOMIC DNA]</scope>
    <source>
        <strain evidence="10 12">Gsoil 114</strain>
    </source>
</reference>
<comment type="caution">
    <text evidence="9">The sequence shown here is derived from an EMBL/GenBank/DDBJ whole genome shotgun (WGS) entry which is preliminary data.</text>
</comment>
<dbReference type="InterPro" id="IPR011922">
    <property type="entry name" value="Cell_div_FtsL"/>
</dbReference>
<organism evidence="9 11">
    <name type="scientific">Heyndrickxia ginsengihumi</name>
    <dbReference type="NCBI Taxonomy" id="363870"/>
    <lineage>
        <taxon>Bacteria</taxon>
        <taxon>Bacillati</taxon>
        <taxon>Bacillota</taxon>
        <taxon>Bacilli</taxon>
        <taxon>Bacillales</taxon>
        <taxon>Bacillaceae</taxon>
        <taxon>Heyndrickxia</taxon>
    </lineage>
</organism>
<dbReference type="Pfam" id="PF04977">
    <property type="entry name" value="DivIC"/>
    <property type="match status" value="1"/>
</dbReference>
<evidence type="ECO:0000256" key="5">
    <source>
        <dbReference type="ARBA" id="ARBA00023136"/>
    </source>
</evidence>
<keyword evidence="1 7" id="KW-1003">Cell membrane</keyword>
<evidence type="ECO:0000313" key="9">
    <source>
        <dbReference type="EMBL" id="KHD84682.1"/>
    </source>
</evidence>
<dbReference type="HAMAP" id="MF_00910">
    <property type="entry name" value="FtsL"/>
    <property type="match status" value="1"/>
</dbReference>
<evidence type="ECO:0000256" key="7">
    <source>
        <dbReference type="HAMAP-Rule" id="MF_00910"/>
    </source>
</evidence>
<gene>
    <name evidence="7 10" type="primary">ftsL</name>
    <name evidence="10" type="ORF">G4D61_01590</name>
    <name evidence="9" type="ORF">NG54_13855</name>
</gene>
<dbReference type="RefSeq" id="WP_025730110.1">
    <property type="nucleotide sequence ID" value="NZ_JAAIWK010000002.1"/>
</dbReference>
<keyword evidence="12" id="KW-1185">Reference proteome</keyword>
<dbReference type="GO" id="GO:0043093">
    <property type="term" value="P:FtsZ-dependent cytokinesis"/>
    <property type="evidence" value="ECO:0007669"/>
    <property type="project" value="UniProtKB-UniRule"/>
</dbReference>